<keyword evidence="2" id="KW-0812">Transmembrane</keyword>
<evidence type="ECO:0000256" key="1">
    <source>
        <dbReference type="SAM" id="Coils"/>
    </source>
</evidence>
<gene>
    <name evidence="3" type="ORF">H8S20_18170</name>
</gene>
<accession>A0ABR7DIY1</accession>
<comment type="caution">
    <text evidence="3">The sequence shown here is derived from an EMBL/GenBank/DDBJ whole genome shotgun (WGS) entry which is preliminary data.</text>
</comment>
<dbReference type="EMBL" id="JACOOO010000044">
    <property type="protein sequence ID" value="MBC5630783.1"/>
    <property type="molecule type" value="Genomic_DNA"/>
</dbReference>
<feature type="transmembrane region" description="Helical" evidence="2">
    <location>
        <begin position="157"/>
        <end position="177"/>
    </location>
</feature>
<feature type="transmembrane region" description="Helical" evidence="2">
    <location>
        <begin position="282"/>
        <end position="307"/>
    </location>
</feature>
<organism evidence="3 4">
    <name type="scientific">Clostridium hominis</name>
    <dbReference type="NCBI Taxonomy" id="2763036"/>
    <lineage>
        <taxon>Bacteria</taxon>
        <taxon>Bacillati</taxon>
        <taxon>Bacillota</taxon>
        <taxon>Clostridia</taxon>
        <taxon>Eubacteriales</taxon>
        <taxon>Clostridiaceae</taxon>
        <taxon>Clostridium</taxon>
    </lineage>
</organism>
<name>A0ABR7DIY1_9CLOT</name>
<feature type="coiled-coil region" evidence="1">
    <location>
        <begin position="107"/>
        <end position="155"/>
    </location>
</feature>
<keyword evidence="1" id="KW-0175">Coiled coil</keyword>
<feature type="transmembrane region" description="Helical" evidence="2">
    <location>
        <begin position="189"/>
        <end position="212"/>
    </location>
</feature>
<evidence type="ECO:0000256" key="2">
    <source>
        <dbReference type="SAM" id="Phobius"/>
    </source>
</evidence>
<feature type="transmembrane region" description="Helical" evidence="2">
    <location>
        <begin position="249"/>
        <end position="270"/>
    </location>
</feature>
<protein>
    <submittedName>
        <fullName evidence="3">Uncharacterized protein</fullName>
    </submittedName>
</protein>
<evidence type="ECO:0000313" key="3">
    <source>
        <dbReference type="EMBL" id="MBC5630783.1"/>
    </source>
</evidence>
<dbReference type="RefSeq" id="WP_186861014.1">
    <property type="nucleotide sequence ID" value="NZ_JACOOO010000044.1"/>
</dbReference>
<dbReference type="Proteomes" id="UP000596929">
    <property type="component" value="Unassembled WGS sequence"/>
</dbReference>
<keyword evidence="2" id="KW-0472">Membrane</keyword>
<keyword evidence="4" id="KW-1185">Reference proteome</keyword>
<evidence type="ECO:0000313" key="4">
    <source>
        <dbReference type="Proteomes" id="UP000596929"/>
    </source>
</evidence>
<keyword evidence="2" id="KW-1133">Transmembrane helix</keyword>
<sequence length="345" mass="39770">MSKDVQLKELISKLANDNKLDKQKLEEYKLEFEKIYTDNYRHEYSQVTKVLFSIGDDEGRAFLASKIRDIGNSIDNINVKKRVIKLWDHVNLENIRLEELKKISVEANKAFTEVNDVKNKYAEIEERWEVINEQAAKVDDKLKEMNKDIDNSTAKSITILGIFSGIVMAFTGGLSFIASSLEKVNEVSIYRLVLVIILLSMAIFNIIFMLMYTIGRFTGSYLGGNCNCENVFEGCADKKIKCTVVRYPLASYFNIACSLVIMTLIFLYTIDRFNLITKLISYNIFLGIISLTLIFGIYLLVLVFIILKLSKIECEYEYFEPAIANIKYITQSFRGGYRKKDKYKK</sequence>
<reference evidence="3 4" key="1">
    <citation type="submission" date="2020-08" db="EMBL/GenBank/DDBJ databases">
        <title>Genome public.</title>
        <authorList>
            <person name="Liu C."/>
            <person name="Sun Q."/>
        </authorList>
    </citation>
    <scope>NUCLEOTIDE SEQUENCE [LARGE SCALE GENOMIC DNA]</scope>
    <source>
        <strain evidence="3 4">NSJ-6</strain>
    </source>
</reference>
<proteinExistence type="predicted"/>